<dbReference type="Gene3D" id="3.90.1300.10">
    <property type="entry name" value="Amidase signature (AS) domain"/>
    <property type="match status" value="1"/>
</dbReference>
<dbReference type="HOGENOM" id="CLU_009600_14_1_0"/>
<sequence length="481" mass="51210">MAKQAFDPFEKSIPELQSAMEAGGISALELVEYYLDRIRRYDQGGPRLNSVLETNPEARQIAQALDQERARKGPRGPLHGIPVMLKDNLDTADSLHTSAGSLAMQASRAPRDAFVVARLRAAGAILLGKANMTEWANFMTTGMKNGYSSRGGQVLNPYGPGFDPGGSSTGSGVAVSANLCAVAVGTETSGSILSPANNNSLVGIKPTLGLVSRSGIIPISASQDTAGPMARSVTDAAILLSCLAGPDPADPATRRQPAPADYPRFLRADIRGLRVGVPRTVFYEKPSPAEVAVVEGALQALARLGVQLTDPADIPGAAQVFELGYTVLLYEFRRDLNRYFRRLGPSSPIRSLRELIRYNEAHPETMLRYGQTLLLAAEAAGGSRSEAYRYARRRDLEVAKGGLDAAFTQFGLDALAFPAYWGASIGAKAGYPSITLPAGYTPEGFPVGITLLGPAWSEGTLLRLAYGLEQATRARRPPPVL</sequence>
<name>D7BI83_ALLS1</name>
<organism evidence="2 3">
    <name type="scientific">Allomeiothermus silvanus (strain ATCC 700542 / DSM 9946 / NBRC 106475 / NCIMB 13440 / VI-R2)</name>
    <name type="common">Thermus silvanus</name>
    <dbReference type="NCBI Taxonomy" id="526227"/>
    <lineage>
        <taxon>Bacteria</taxon>
        <taxon>Thermotogati</taxon>
        <taxon>Deinococcota</taxon>
        <taxon>Deinococci</taxon>
        <taxon>Thermales</taxon>
        <taxon>Thermaceae</taxon>
        <taxon>Allomeiothermus</taxon>
    </lineage>
</organism>
<dbReference type="eggNOG" id="COG0154">
    <property type="taxonomic scope" value="Bacteria"/>
</dbReference>
<dbReference type="EMBL" id="CP002042">
    <property type="protein sequence ID" value="ADH62357.1"/>
    <property type="molecule type" value="Genomic_DNA"/>
</dbReference>
<dbReference type="PANTHER" id="PTHR42678:SF34">
    <property type="entry name" value="OS04G0183300 PROTEIN"/>
    <property type="match status" value="1"/>
</dbReference>
<dbReference type="Pfam" id="PF01425">
    <property type="entry name" value="Amidase"/>
    <property type="match status" value="1"/>
</dbReference>
<evidence type="ECO:0000313" key="3">
    <source>
        <dbReference type="Proteomes" id="UP000001916"/>
    </source>
</evidence>
<keyword evidence="3" id="KW-1185">Reference proteome</keyword>
<dbReference type="InterPro" id="IPR023631">
    <property type="entry name" value="Amidase_dom"/>
</dbReference>
<accession>D7BI83</accession>
<feature type="domain" description="Amidase" evidence="1">
    <location>
        <begin position="29"/>
        <end position="419"/>
    </location>
</feature>
<dbReference type="AlphaFoldDB" id="D7BI83"/>
<gene>
    <name evidence="2" type="ordered locus">Mesil_0417</name>
</gene>
<dbReference type="OrthoDB" id="9811471at2"/>
<dbReference type="STRING" id="526227.Mesil_0417"/>
<proteinExistence type="predicted"/>
<protein>
    <submittedName>
        <fullName evidence="2">Amidase</fullName>
    </submittedName>
</protein>
<dbReference type="KEGG" id="msv:Mesil_0417"/>
<evidence type="ECO:0000313" key="2">
    <source>
        <dbReference type="EMBL" id="ADH62357.1"/>
    </source>
</evidence>
<dbReference type="Proteomes" id="UP000001916">
    <property type="component" value="Chromosome"/>
</dbReference>
<dbReference type="InterPro" id="IPR036928">
    <property type="entry name" value="AS_sf"/>
</dbReference>
<dbReference type="NCBIfam" id="NF005300">
    <property type="entry name" value="PRK06828.1"/>
    <property type="match status" value="1"/>
</dbReference>
<dbReference type="PANTHER" id="PTHR42678">
    <property type="entry name" value="AMIDASE"/>
    <property type="match status" value="1"/>
</dbReference>
<reference evidence="2 3" key="1">
    <citation type="journal article" date="2010" name="Stand. Genomic Sci.">
        <title>Complete genome sequence of Meiothermus silvanus type strain (VI-R2).</title>
        <authorList>
            <person name="Sikorski J."/>
            <person name="Tindall B.J."/>
            <person name="Lowry S."/>
            <person name="Lucas S."/>
            <person name="Nolan M."/>
            <person name="Copeland A."/>
            <person name="Glavina Del Rio T."/>
            <person name="Tice H."/>
            <person name="Cheng J.F."/>
            <person name="Han C."/>
            <person name="Pitluck S."/>
            <person name="Liolios K."/>
            <person name="Ivanova N."/>
            <person name="Mavromatis K."/>
            <person name="Mikhailova N."/>
            <person name="Pati A."/>
            <person name="Goodwin L."/>
            <person name="Chen A."/>
            <person name="Palaniappan K."/>
            <person name="Land M."/>
            <person name="Hauser L."/>
            <person name="Chang Y.J."/>
            <person name="Jeffries C.D."/>
            <person name="Rohde M."/>
            <person name="Goker M."/>
            <person name="Woyke T."/>
            <person name="Bristow J."/>
            <person name="Eisen J.A."/>
            <person name="Markowitz V."/>
            <person name="Hugenholtz P."/>
            <person name="Kyrpides N.C."/>
            <person name="Klenk H.P."/>
            <person name="Lapidus A."/>
        </authorList>
    </citation>
    <scope>NUCLEOTIDE SEQUENCE [LARGE SCALE GENOMIC DNA]</scope>
    <source>
        <strain evidence="3">ATCC 700542 / DSM 9946 / VI-R2</strain>
    </source>
</reference>
<dbReference type="SUPFAM" id="SSF75304">
    <property type="entry name" value="Amidase signature (AS) enzymes"/>
    <property type="match status" value="1"/>
</dbReference>
<dbReference type="RefSeq" id="WP_013156963.1">
    <property type="nucleotide sequence ID" value="NC_014212.1"/>
</dbReference>
<evidence type="ECO:0000259" key="1">
    <source>
        <dbReference type="Pfam" id="PF01425"/>
    </source>
</evidence>